<proteinExistence type="predicted"/>
<sequence>MIIDNSGPKNAKLEIRTTTRKRTTLCDNNKIKTRALQTSRQWNITISSRNCKTNDVTDGVLYFKTGTLLTKLLLAYLVETASLPLIAINRDEHDRKPSRVLHRRSGVRIFFSFNRPKIATRLNCGRIKVAEAASVFRTLALIRERA</sequence>
<name>A0A915JV81_ROMCU</name>
<dbReference type="Proteomes" id="UP000887565">
    <property type="component" value="Unplaced"/>
</dbReference>
<protein>
    <submittedName>
        <fullName evidence="2">Uncharacterized protein</fullName>
    </submittedName>
</protein>
<accession>A0A915JV81</accession>
<evidence type="ECO:0000313" key="1">
    <source>
        <dbReference type="Proteomes" id="UP000887565"/>
    </source>
</evidence>
<keyword evidence="1" id="KW-1185">Reference proteome</keyword>
<dbReference type="AlphaFoldDB" id="A0A915JV81"/>
<dbReference type="WBParaSite" id="nRc.2.0.1.t29682-RA">
    <property type="protein sequence ID" value="nRc.2.0.1.t29682-RA"/>
    <property type="gene ID" value="nRc.2.0.1.g29682"/>
</dbReference>
<reference evidence="2" key="1">
    <citation type="submission" date="2022-11" db="UniProtKB">
        <authorList>
            <consortium name="WormBaseParasite"/>
        </authorList>
    </citation>
    <scope>IDENTIFICATION</scope>
</reference>
<evidence type="ECO:0000313" key="2">
    <source>
        <dbReference type="WBParaSite" id="nRc.2.0.1.t29682-RA"/>
    </source>
</evidence>
<organism evidence="1 2">
    <name type="scientific">Romanomermis culicivorax</name>
    <name type="common">Nematode worm</name>
    <dbReference type="NCBI Taxonomy" id="13658"/>
    <lineage>
        <taxon>Eukaryota</taxon>
        <taxon>Metazoa</taxon>
        <taxon>Ecdysozoa</taxon>
        <taxon>Nematoda</taxon>
        <taxon>Enoplea</taxon>
        <taxon>Dorylaimia</taxon>
        <taxon>Mermithida</taxon>
        <taxon>Mermithoidea</taxon>
        <taxon>Mermithidae</taxon>
        <taxon>Romanomermis</taxon>
    </lineage>
</organism>